<feature type="region of interest" description="Disordered" evidence="1">
    <location>
        <begin position="1"/>
        <end position="52"/>
    </location>
</feature>
<gene>
    <name evidence="2" type="ORF">BP01DRAFT_349532</name>
</gene>
<protein>
    <submittedName>
        <fullName evidence="2">Uncharacterized protein</fullName>
    </submittedName>
</protein>
<evidence type="ECO:0000313" key="3">
    <source>
        <dbReference type="Proteomes" id="UP000248349"/>
    </source>
</evidence>
<proteinExistence type="predicted"/>
<dbReference type="GeneID" id="37074984"/>
<dbReference type="Proteomes" id="UP000248349">
    <property type="component" value="Unassembled WGS sequence"/>
</dbReference>
<organism evidence="2 3">
    <name type="scientific">Aspergillus saccharolyticus JOP 1030-1</name>
    <dbReference type="NCBI Taxonomy" id="1450539"/>
    <lineage>
        <taxon>Eukaryota</taxon>
        <taxon>Fungi</taxon>
        <taxon>Dikarya</taxon>
        <taxon>Ascomycota</taxon>
        <taxon>Pezizomycotina</taxon>
        <taxon>Eurotiomycetes</taxon>
        <taxon>Eurotiomycetidae</taxon>
        <taxon>Eurotiales</taxon>
        <taxon>Aspergillaceae</taxon>
        <taxon>Aspergillus</taxon>
        <taxon>Aspergillus subgen. Circumdati</taxon>
    </lineage>
</organism>
<dbReference type="STRING" id="1450539.A0A319A1F3"/>
<sequence>MRLTPIYVRGRRKRHTDDEDAPKPIASGPRGGRPLLSPQAKLTSSQIRSHKRARLLTANSTKSRKKKKKQSRLESLPNELIEHIFLYSLNVNFARASPVLAAAVSTERIYRTLILLAFWDDSAEASVSCNRESKDAIAKILRPLHYTPLSPAQRKDLQTAILHCRWCTVQRILDQLPKLMKLVIRRQWFGAGISMTDDHEGTLKRVLKQKDHARVFEGFEASTTSDTSTPTPTNNYTLTIKPLVSVTITNHSNGQETTHPFLSPLVIPDKYLRGSAASNSASSSPASSSVASEDGFSQALITYLEVNRLALGCSIDTLPLTPLQHPLALSRPALQQGIHTALIANNLPALLTLLKLDEYYFRVTEQQHITAQDQDPDQSPVLPYTLPAKHFRTAMHFAPRSPEFFQALVRASAESVPADDADITYWAMHLQDPFGQWLLRLMELMPEQTAAAKLNPVQNSVFWMGRANADRRELASLYLRDVLGGVERLDSWMGEVHLQLSPPSSS</sequence>
<accession>A0A319A1F3</accession>
<evidence type="ECO:0000256" key="1">
    <source>
        <dbReference type="SAM" id="MobiDB-lite"/>
    </source>
</evidence>
<evidence type="ECO:0000313" key="2">
    <source>
        <dbReference type="EMBL" id="PYH41322.1"/>
    </source>
</evidence>
<dbReference type="OrthoDB" id="4167490at2759"/>
<dbReference type="EMBL" id="KZ821266">
    <property type="protein sequence ID" value="PYH41322.1"/>
    <property type="molecule type" value="Genomic_DNA"/>
</dbReference>
<dbReference type="AlphaFoldDB" id="A0A319A1F3"/>
<dbReference type="RefSeq" id="XP_025427304.1">
    <property type="nucleotide sequence ID" value="XM_025573756.1"/>
</dbReference>
<name>A0A319A1F3_9EURO</name>
<reference evidence="2 3" key="1">
    <citation type="submission" date="2016-12" db="EMBL/GenBank/DDBJ databases">
        <title>The genomes of Aspergillus section Nigri reveals drivers in fungal speciation.</title>
        <authorList>
            <consortium name="DOE Joint Genome Institute"/>
            <person name="Vesth T.C."/>
            <person name="Nybo J."/>
            <person name="Theobald S."/>
            <person name="Brandl J."/>
            <person name="Frisvad J.C."/>
            <person name="Nielsen K.F."/>
            <person name="Lyhne E.K."/>
            <person name="Kogle M.E."/>
            <person name="Kuo A."/>
            <person name="Riley R."/>
            <person name="Clum A."/>
            <person name="Nolan M."/>
            <person name="Lipzen A."/>
            <person name="Salamov A."/>
            <person name="Henrissat B."/>
            <person name="Wiebenga A."/>
            <person name="De Vries R.P."/>
            <person name="Grigoriev I.V."/>
            <person name="Mortensen U.H."/>
            <person name="Andersen M.R."/>
            <person name="Baker S.E."/>
        </authorList>
    </citation>
    <scope>NUCLEOTIDE SEQUENCE [LARGE SCALE GENOMIC DNA]</scope>
    <source>
        <strain evidence="2 3">JOP 1030-1</strain>
    </source>
</reference>
<keyword evidence="3" id="KW-1185">Reference proteome</keyword>